<dbReference type="eggNOG" id="ENOG502RD1P">
    <property type="taxonomic scope" value="Eukaryota"/>
</dbReference>
<keyword evidence="3 11" id="KW-1003">Cell membrane</keyword>
<dbReference type="Gene3D" id="1.20.1070.10">
    <property type="entry name" value="Rhodopsin 7-helix transmembrane proteins"/>
    <property type="match status" value="1"/>
</dbReference>
<dbReference type="GO" id="GO:0005886">
    <property type="term" value="C:plasma membrane"/>
    <property type="evidence" value="ECO:0007669"/>
    <property type="project" value="UniProtKB-SubCell"/>
</dbReference>
<name>A0A091E1R8_FUKDA</name>
<evidence type="ECO:0000256" key="1">
    <source>
        <dbReference type="ARBA" id="ARBA00004651"/>
    </source>
</evidence>
<evidence type="ECO:0000313" key="13">
    <source>
        <dbReference type="Proteomes" id="UP000028990"/>
    </source>
</evidence>
<comment type="caution">
    <text evidence="11">Lacks conserved residue(s) required for the propagation of feature annotation.</text>
</comment>
<keyword evidence="5 11" id="KW-0812">Transmembrane</keyword>
<dbReference type="EMBL" id="KN121407">
    <property type="protein sequence ID" value="KFO36510.1"/>
    <property type="molecule type" value="Genomic_DNA"/>
</dbReference>
<sequence length="205" mass="22572">MASMNVKTGIVFLIQMVIGAMGNIFLLSQYLCFYFNSGKSRSTNVILRHLTVANTLAMLSRGIPETMAAFGMEVFLSDAGCKPVFYAHRVGRGASMGSTCLLSVFQAISISPEDWKWKELKVKALKHMSPAAVLCWVPPLMLNIIIPVNVTANQKNKTVTHKRDLGYCFSREHEKVSNSVTAAVLAISDALCMGQWLHGLHSVYT</sequence>
<organism evidence="12 13">
    <name type="scientific">Fukomys damarensis</name>
    <name type="common">Damaraland mole rat</name>
    <name type="synonym">Cryptomys damarensis</name>
    <dbReference type="NCBI Taxonomy" id="885580"/>
    <lineage>
        <taxon>Eukaryota</taxon>
        <taxon>Metazoa</taxon>
        <taxon>Chordata</taxon>
        <taxon>Craniata</taxon>
        <taxon>Vertebrata</taxon>
        <taxon>Euteleostomi</taxon>
        <taxon>Mammalia</taxon>
        <taxon>Eutheria</taxon>
        <taxon>Euarchontoglires</taxon>
        <taxon>Glires</taxon>
        <taxon>Rodentia</taxon>
        <taxon>Hystricomorpha</taxon>
        <taxon>Bathyergidae</taxon>
        <taxon>Fukomys</taxon>
    </lineage>
</organism>
<comment type="similarity">
    <text evidence="2 11">Belongs to the G-protein coupled receptor 1 family.</text>
</comment>
<evidence type="ECO:0000313" key="12">
    <source>
        <dbReference type="EMBL" id="KFO36510.1"/>
    </source>
</evidence>
<keyword evidence="10 11" id="KW-0807">Transducer</keyword>
<dbReference type="Proteomes" id="UP000028990">
    <property type="component" value="Unassembled WGS sequence"/>
</dbReference>
<gene>
    <name evidence="12" type="ORF">H920_02137</name>
</gene>
<evidence type="ECO:0000256" key="2">
    <source>
        <dbReference type="ARBA" id="ARBA00010663"/>
    </source>
</evidence>
<evidence type="ECO:0000256" key="4">
    <source>
        <dbReference type="ARBA" id="ARBA00022507"/>
    </source>
</evidence>
<keyword evidence="7 11" id="KW-0297">G-protein coupled receptor</keyword>
<keyword evidence="8 11" id="KW-0472">Membrane</keyword>
<evidence type="ECO:0000256" key="3">
    <source>
        <dbReference type="ARBA" id="ARBA00022475"/>
    </source>
</evidence>
<keyword evidence="4 11" id="KW-0589">Pheromone response</keyword>
<accession>A0A091E1R8</accession>
<evidence type="ECO:0000256" key="11">
    <source>
        <dbReference type="RuleBase" id="RU364061"/>
    </source>
</evidence>
<keyword evidence="9 11" id="KW-0675">Receptor</keyword>
<evidence type="ECO:0000256" key="10">
    <source>
        <dbReference type="ARBA" id="ARBA00023224"/>
    </source>
</evidence>
<dbReference type="SUPFAM" id="SSF81321">
    <property type="entry name" value="Family A G protein-coupled receptor-like"/>
    <property type="match status" value="1"/>
</dbReference>
<evidence type="ECO:0000256" key="8">
    <source>
        <dbReference type="ARBA" id="ARBA00023136"/>
    </source>
</evidence>
<reference evidence="12 13" key="1">
    <citation type="submission" date="2013-11" db="EMBL/GenBank/DDBJ databases">
        <title>The Damaraland mole rat (Fukomys damarensis) genome and evolution of African mole rats.</title>
        <authorList>
            <person name="Gladyshev V.N."/>
            <person name="Fang X."/>
        </authorList>
    </citation>
    <scope>NUCLEOTIDE SEQUENCE [LARGE SCALE GENOMIC DNA]</scope>
    <source>
        <tissue evidence="12">Liver</tissue>
    </source>
</reference>
<dbReference type="Pfam" id="PF03402">
    <property type="entry name" value="V1R"/>
    <property type="match status" value="1"/>
</dbReference>
<keyword evidence="6 11" id="KW-1133">Transmembrane helix</keyword>
<keyword evidence="13" id="KW-1185">Reference proteome</keyword>
<dbReference type="InterPro" id="IPR004072">
    <property type="entry name" value="Vmron_rcpt_1"/>
</dbReference>
<evidence type="ECO:0000256" key="7">
    <source>
        <dbReference type="ARBA" id="ARBA00023040"/>
    </source>
</evidence>
<dbReference type="PANTHER" id="PTHR24062">
    <property type="entry name" value="VOMERONASAL TYPE-1 RECEPTOR"/>
    <property type="match status" value="1"/>
</dbReference>
<dbReference type="GO" id="GO:0019236">
    <property type="term" value="P:response to pheromone"/>
    <property type="evidence" value="ECO:0007669"/>
    <property type="project" value="UniProtKB-KW"/>
</dbReference>
<comment type="subcellular location">
    <subcellularLocation>
        <location evidence="1 11">Cell membrane</location>
        <topology evidence="1 11">Multi-pass membrane protein</topology>
    </subcellularLocation>
</comment>
<evidence type="ECO:0000256" key="9">
    <source>
        <dbReference type="ARBA" id="ARBA00023170"/>
    </source>
</evidence>
<proteinExistence type="inferred from homology"/>
<feature type="transmembrane region" description="Helical" evidence="11">
    <location>
        <begin position="12"/>
        <end position="35"/>
    </location>
</feature>
<evidence type="ECO:0000256" key="5">
    <source>
        <dbReference type="ARBA" id="ARBA00022692"/>
    </source>
</evidence>
<dbReference type="GO" id="GO:0016503">
    <property type="term" value="F:pheromone receptor activity"/>
    <property type="evidence" value="ECO:0007669"/>
    <property type="project" value="InterPro"/>
</dbReference>
<protein>
    <recommendedName>
        <fullName evidence="11">Vomeronasal type-1 receptor</fullName>
    </recommendedName>
</protein>
<dbReference type="AlphaFoldDB" id="A0A091E1R8"/>
<evidence type="ECO:0000256" key="6">
    <source>
        <dbReference type="ARBA" id="ARBA00022989"/>
    </source>
</evidence>